<keyword evidence="5" id="KW-1185">Reference proteome</keyword>
<name>A0A2W1L969_9BACL</name>
<dbReference type="RefSeq" id="WP_111147901.1">
    <property type="nucleotide sequence ID" value="NZ_QKRB01000051.1"/>
</dbReference>
<dbReference type="InterPro" id="IPR036457">
    <property type="entry name" value="PPM-type-like_dom_sf"/>
</dbReference>
<dbReference type="EMBL" id="QKRB01000051">
    <property type="protein sequence ID" value="PZD94680.1"/>
    <property type="molecule type" value="Genomic_DNA"/>
</dbReference>
<evidence type="ECO:0000313" key="4">
    <source>
        <dbReference type="EMBL" id="PZD94680.1"/>
    </source>
</evidence>
<sequence>MRILIVDDNPMNVTVVQEMLKRAGYRDVHSAPSGMELFRLLGLSEEGHEADWLPSGDPGYDLILLDMMMPRVDGIAACRAIKQVERLRDIPIIMVTAIGDSKKLAEALDAGAIDYVTKPINKIELLARIRVALRLKEEKDWHNERDRRLREELQLAREVQTAALPLPIISDDIEIGALYCPSEELAGDLYAWYRIDEHRYGVAVIDAMGHGISSSLVCMFIASILKDAMVHIVDPKHVIEELNRRALQLQFADQLIHYYYTGIYLLVDLKEGKVEYVNAGHPPGLLIRHDGATERLEGGSPAIGLFDDMEVTKHSVTIREGDRLLLVTDGLIDAVDAPAFEQLNGLFVQLQELGGQLPPQEWRKPLMEDGAALERPDDRCLVWVDIKSKPNGPGN</sequence>
<organism evidence="4 5">
    <name type="scientific">Paenibacillus sambharensis</name>
    <dbReference type="NCBI Taxonomy" id="1803190"/>
    <lineage>
        <taxon>Bacteria</taxon>
        <taxon>Bacillati</taxon>
        <taxon>Bacillota</taxon>
        <taxon>Bacilli</taxon>
        <taxon>Bacillales</taxon>
        <taxon>Paenibacillaceae</taxon>
        <taxon>Paenibacillus</taxon>
    </lineage>
</organism>
<evidence type="ECO:0000256" key="2">
    <source>
        <dbReference type="PROSITE-ProRule" id="PRU00169"/>
    </source>
</evidence>
<dbReference type="SUPFAM" id="SSF52172">
    <property type="entry name" value="CheY-like"/>
    <property type="match status" value="1"/>
</dbReference>
<dbReference type="Pfam" id="PF07228">
    <property type="entry name" value="SpoIIE"/>
    <property type="match status" value="1"/>
</dbReference>
<dbReference type="InterPro" id="IPR011006">
    <property type="entry name" value="CheY-like_superfamily"/>
</dbReference>
<evidence type="ECO:0000313" key="5">
    <source>
        <dbReference type="Proteomes" id="UP000249522"/>
    </source>
</evidence>
<proteinExistence type="predicted"/>
<dbReference type="PROSITE" id="PS50110">
    <property type="entry name" value="RESPONSE_REGULATORY"/>
    <property type="match status" value="1"/>
</dbReference>
<dbReference type="Gene3D" id="3.40.50.2300">
    <property type="match status" value="1"/>
</dbReference>
<reference evidence="4 5" key="1">
    <citation type="submission" date="2018-06" db="EMBL/GenBank/DDBJ databases">
        <title>Paenibacillus imtechensis sp. nov.</title>
        <authorList>
            <person name="Pinnaka A.K."/>
            <person name="Singh H."/>
            <person name="Kaur M."/>
        </authorList>
    </citation>
    <scope>NUCLEOTIDE SEQUENCE [LARGE SCALE GENOMIC DNA]</scope>
    <source>
        <strain evidence="4 5">SMB1</strain>
    </source>
</reference>
<dbReference type="Gene3D" id="3.60.40.10">
    <property type="entry name" value="PPM-type phosphatase domain"/>
    <property type="match status" value="1"/>
</dbReference>
<dbReference type="Pfam" id="PF00072">
    <property type="entry name" value="Response_reg"/>
    <property type="match status" value="1"/>
</dbReference>
<feature type="domain" description="Response regulatory" evidence="3">
    <location>
        <begin position="2"/>
        <end position="133"/>
    </location>
</feature>
<dbReference type="InterPro" id="IPR001789">
    <property type="entry name" value="Sig_transdc_resp-reg_receiver"/>
</dbReference>
<gene>
    <name evidence="4" type="ORF">DNH61_17160</name>
</gene>
<evidence type="ECO:0000259" key="3">
    <source>
        <dbReference type="PROSITE" id="PS50110"/>
    </source>
</evidence>
<dbReference type="PANTHER" id="PTHR43156:SF14">
    <property type="entry name" value="PHOSPHOSERINE PHOSPHATASE RSBP"/>
    <property type="match status" value="1"/>
</dbReference>
<dbReference type="InterPro" id="IPR052016">
    <property type="entry name" value="Bact_Sigma-Reg"/>
</dbReference>
<dbReference type="InterPro" id="IPR001932">
    <property type="entry name" value="PPM-type_phosphatase-like_dom"/>
</dbReference>
<protein>
    <submittedName>
        <fullName evidence="4">Fused response regulator/phosphatase</fullName>
    </submittedName>
</protein>
<keyword evidence="1" id="KW-0378">Hydrolase</keyword>
<dbReference type="AlphaFoldDB" id="A0A2W1L969"/>
<dbReference type="GO" id="GO:0000160">
    <property type="term" value="P:phosphorelay signal transduction system"/>
    <property type="evidence" value="ECO:0007669"/>
    <property type="project" value="InterPro"/>
</dbReference>
<feature type="modified residue" description="4-aspartylphosphate" evidence="2">
    <location>
        <position position="66"/>
    </location>
</feature>
<keyword evidence="2" id="KW-0597">Phosphoprotein</keyword>
<accession>A0A2W1L969</accession>
<dbReference type="PANTHER" id="PTHR43156">
    <property type="entry name" value="STAGE II SPORULATION PROTEIN E-RELATED"/>
    <property type="match status" value="1"/>
</dbReference>
<dbReference type="Proteomes" id="UP000249522">
    <property type="component" value="Unassembled WGS sequence"/>
</dbReference>
<evidence type="ECO:0000256" key="1">
    <source>
        <dbReference type="ARBA" id="ARBA00022801"/>
    </source>
</evidence>
<dbReference type="SMART" id="SM00331">
    <property type="entry name" value="PP2C_SIG"/>
    <property type="match status" value="1"/>
</dbReference>
<dbReference type="SUPFAM" id="SSF81606">
    <property type="entry name" value="PP2C-like"/>
    <property type="match status" value="1"/>
</dbReference>
<dbReference type="GO" id="GO:0016791">
    <property type="term" value="F:phosphatase activity"/>
    <property type="evidence" value="ECO:0007669"/>
    <property type="project" value="TreeGrafter"/>
</dbReference>
<dbReference type="OrthoDB" id="9763484at2"/>
<comment type="caution">
    <text evidence="4">The sequence shown here is derived from an EMBL/GenBank/DDBJ whole genome shotgun (WGS) entry which is preliminary data.</text>
</comment>
<dbReference type="SMART" id="SM00448">
    <property type="entry name" value="REC"/>
    <property type="match status" value="1"/>
</dbReference>